<reference evidence="1" key="1">
    <citation type="journal article" date="2023" name="Nat. Commun.">
        <title>Diploid and tetraploid genomes of Acorus and the evolution of monocots.</title>
        <authorList>
            <person name="Ma L."/>
            <person name="Liu K.W."/>
            <person name="Li Z."/>
            <person name="Hsiao Y.Y."/>
            <person name="Qi Y."/>
            <person name="Fu T."/>
            <person name="Tang G.D."/>
            <person name="Zhang D."/>
            <person name="Sun W.H."/>
            <person name="Liu D.K."/>
            <person name="Li Y."/>
            <person name="Chen G.Z."/>
            <person name="Liu X.D."/>
            <person name="Liao X.Y."/>
            <person name="Jiang Y.T."/>
            <person name="Yu X."/>
            <person name="Hao Y."/>
            <person name="Huang J."/>
            <person name="Zhao X.W."/>
            <person name="Ke S."/>
            <person name="Chen Y.Y."/>
            <person name="Wu W.L."/>
            <person name="Hsu J.L."/>
            <person name="Lin Y.F."/>
            <person name="Huang M.D."/>
            <person name="Li C.Y."/>
            <person name="Huang L."/>
            <person name="Wang Z.W."/>
            <person name="Zhao X."/>
            <person name="Zhong W.Y."/>
            <person name="Peng D.H."/>
            <person name="Ahmad S."/>
            <person name="Lan S."/>
            <person name="Zhang J.S."/>
            <person name="Tsai W.C."/>
            <person name="Van de Peer Y."/>
            <person name="Liu Z.J."/>
        </authorList>
    </citation>
    <scope>NUCLEOTIDE SEQUENCE</scope>
    <source>
        <strain evidence="1">SCP</strain>
    </source>
</reference>
<dbReference type="Proteomes" id="UP001179952">
    <property type="component" value="Unassembled WGS sequence"/>
</dbReference>
<evidence type="ECO:0000313" key="1">
    <source>
        <dbReference type="EMBL" id="KAK1267005.1"/>
    </source>
</evidence>
<keyword evidence="2" id="KW-1185">Reference proteome</keyword>
<accession>A0AAV9ASE7</accession>
<name>A0AAV9ASE7_ACOGR</name>
<sequence length="64" mass="6728">MSSLSTWLYLTTFHHVTTSPPAATTPTSPLEGGTAAAWGGDGGCLTERACDGLPELELLEEKHL</sequence>
<gene>
    <name evidence="1" type="ORF">QJS04_geneDACA015613</name>
</gene>
<evidence type="ECO:0000313" key="2">
    <source>
        <dbReference type="Proteomes" id="UP001179952"/>
    </source>
</evidence>
<dbReference type="AlphaFoldDB" id="A0AAV9ASE7"/>
<dbReference type="EMBL" id="JAUJYN010000007">
    <property type="protein sequence ID" value="KAK1267005.1"/>
    <property type="molecule type" value="Genomic_DNA"/>
</dbReference>
<proteinExistence type="predicted"/>
<reference evidence="1" key="2">
    <citation type="submission" date="2023-06" db="EMBL/GenBank/DDBJ databases">
        <authorList>
            <person name="Ma L."/>
            <person name="Liu K.-W."/>
            <person name="Li Z."/>
            <person name="Hsiao Y.-Y."/>
            <person name="Qi Y."/>
            <person name="Fu T."/>
            <person name="Tang G."/>
            <person name="Zhang D."/>
            <person name="Sun W.-H."/>
            <person name="Liu D.-K."/>
            <person name="Li Y."/>
            <person name="Chen G.-Z."/>
            <person name="Liu X.-D."/>
            <person name="Liao X.-Y."/>
            <person name="Jiang Y.-T."/>
            <person name="Yu X."/>
            <person name="Hao Y."/>
            <person name="Huang J."/>
            <person name="Zhao X.-W."/>
            <person name="Ke S."/>
            <person name="Chen Y.-Y."/>
            <person name="Wu W.-L."/>
            <person name="Hsu J.-L."/>
            <person name="Lin Y.-F."/>
            <person name="Huang M.-D."/>
            <person name="Li C.-Y."/>
            <person name="Huang L."/>
            <person name="Wang Z.-W."/>
            <person name="Zhao X."/>
            <person name="Zhong W.-Y."/>
            <person name="Peng D.-H."/>
            <person name="Ahmad S."/>
            <person name="Lan S."/>
            <person name="Zhang J.-S."/>
            <person name="Tsai W.-C."/>
            <person name="Van De Peer Y."/>
            <person name="Liu Z.-J."/>
        </authorList>
    </citation>
    <scope>NUCLEOTIDE SEQUENCE</scope>
    <source>
        <strain evidence="1">SCP</strain>
        <tissue evidence="1">Leaves</tissue>
    </source>
</reference>
<organism evidence="1 2">
    <name type="scientific">Acorus gramineus</name>
    <name type="common">Dwarf sweet flag</name>
    <dbReference type="NCBI Taxonomy" id="55184"/>
    <lineage>
        <taxon>Eukaryota</taxon>
        <taxon>Viridiplantae</taxon>
        <taxon>Streptophyta</taxon>
        <taxon>Embryophyta</taxon>
        <taxon>Tracheophyta</taxon>
        <taxon>Spermatophyta</taxon>
        <taxon>Magnoliopsida</taxon>
        <taxon>Liliopsida</taxon>
        <taxon>Acoraceae</taxon>
        <taxon>Acorus</taxon>
    </lineage>
</organism>
<protein>
    <submittedName>
        <fullName evidence="1">Uncharacterized protein</fullName>
    </submittedName>
</protein>
<comment type="caution">
    <text evidence="1">The sequence shown here is derived from an EMBL/GenBank/DDBJ whole genome shotgun (WGS) entry which is preliminary data.</text>
</comment>